<feature type="compositionally biased region" description="Basic and acidic residues" evidence="1">
    <location>
        <begin position="118"/>
        <end position="153"/>
    </location>
</feature>
<feature type="compositionally biased region" description="Polar residues" evidence="1">
    <location>
        <begin position="97"/>
        <end position="110"/>
    </location>
</feature>
<keyword evidence="3" id="KW-1185">Reference proteome</keyword>
<feature type="compositionally biased region" description="Basic and acidic residues" evidence="1">
    <location>
        <begin position="43"/>
        <end position="55"/>
    </location>
</feature>
<accession>A0ABR1JBY0</accession>
<dbReference type="Proteomes" id="UP001498398">
    <property type="component" value="Unassembled WGS sequence"/>
</dbReference>
<feature type="compositionally biased region" description="Basic and acidic residues" evidence="1">
    <location>
        <begin position="26"/>
        <end position="36"/>
    </location>
</feature>
<gene>
    <name evidence="2" type="ORF">VKT23_011743</name>
</gene>
<dbReference type="EMBL" id="JBANRG010000026">
    <property type="protein sequence ID" value="KAK7453469.1"/>
    <property type="molecule type" value="Genomic_DNA"/>
</dbReference>
<comment type="caution">
    <text evidence="2">The sequence shown here is derived from an EMBL/GenBank/DDBJ whole genome shotgun (WGS) entry which is preliminary data.</text>
</comment>
<proteinExistence type="predicted"/>
<evidence type="ECO:0000313" key="2">
    <source>
        <dbReference type="EMBL" id="KAK7453469.1"/>
    </source>
</evidence>
<feature type="region of interest" description="Disordered" evidence="1">
    <location>
        <begin position="25"/>
        <end position="174"/>
    </location>
</feature>
<feature type="compositionally biased region" description="Polar residues" evidence="1">
    <location>
        <begin position="56"/>
        <end position="66"/>
    </location>
</feature>
<name>A0ABR1JBY0_9AGAR</name>
<evidence type="ECO:0000256" key="1">
    <source>
        <dbReference type="SAM" id="MobiDB-lite"/>
    </source>
</evidence>
<reference evidence="2 3" key="1">
    <citation type="submission" date="2024-01" db="EMBL/GenBank/DDBJ databases">
        <title>A draft genome for the cacao thread blight pathogen Marasmiellus scandens.</title>
        <authorList>
            <person name="Baruah I.K."/>
            <person name="Leung J."/>
            <person name="Bukari Y."/>
            <person name="Amoako-Attah I."/>
            <person name="Meinhardt L.W."/>
            <person name="Bailey B.A."/>
            <person name="Cohen S.P."/>
        </authorList>
    </citation>
    <scope>NUCLEOTIDE SEQUENCE [LARGE SCALE GENOMIC DNA]</scope>
    <source>
        <strain evidence="2 3">GH-19</strain>
    </source>
</reference>
<protein>
    <submittedName>
        <fullName evidence="2">Uncharacterized protein</fullName>
    </submittedName>
</protein>
<feature type="compositionally biased region" description="Polar residues" evidence="1">
    <location>
        <begin position="78"/>
        <end position="87"/>
    </location>
</feature>
<evidence type="ECO:0000313" key="3">
    <source>
        <dbReference type="Proteomes" id="UP001498398"/>
    </source>
</evidence>
<sequence length="174" mass="18903">MIPRRTLQAISRSRVIHTSSILRVQTKHESYSKEDINASADITSRKEPFKLDPKSNKVQPAQSHSADTYAKEDIGVSDPSSDLASSKQIHKVDPTSDKVQSASGPVSGQWSRAGVETEEYRHVEKPNGEPYKEPGKGERYGGRGSYGDEKGPETSKPGEGPEGASKGGRKPEGR</sequence>
<organism evidence="2 3">
    <name type="scientific">Marasmiellus scandens</name>
    <dbReference type="NCBI Taxonomy" id="2682957"/>
    <lineage>
        <taxon>Eukaryota</taxon>
        <taxon>Fungi</taxon>
        <taxon>Dikarya</taxon>
        <taxon>Basidiomycota</taxon>
        <taxon>Agaricomycotina</taxon>
        <taxon>Agaricomycetes</taxon>
        <taxon>Agaricomycetidae</taxon>
        <taxon>Agaricales</taxon>
        <taxon>Marasmiineae</taxon>
        <taxon>Omphalotaceae</taxon>
        <taxon>Marasmiellus</taxon>
    </lineage>
</organism>